<gene>
    <name evidence="2" type="ORF">E2C01_091340</name>
</gene>
<protein>
    <submittedName>
        <fullName evidence="2">Uncharacterized protein</fullName>
    </submittedName>
</protein>
<keyword evidence="3" id="KW-1185">Reference proteome</keyword>
<comment type="caution">
    <text evidence="2">The sequence shown here is derived from an EMBL/GenBank/DDBJ whole genome shotgun (WGS) entry which is preliminary data.</text>
</comment>
<name>A0A5B7JIT9_PORTR</name>
<evidence type="ECO:0000256" key="1">
    <source>
        <dbReference type="SAM" id="MobiDB-lite"/>
    </source>
</evidence>
<dbReference type="EMBL" id="VSRR010104644">
    <property type="protein sequence ID" value="MPC96102.1"/>
    <property type="molecule type" value="Genomic_DNA"/>
</dbReference>
<accession>A0A5B7JIT9</accession>
<organism evidence="2 3">
    <name type="scientific">Portunus trituberculatus</name>
    <name type="common">Swimming crab</name>
    <name type="synonym">Neptunus trituberculatus</name>
    <dbReference type="NCBI Taxonomy" id="210409"/>
    <lineage>
        <taxon>Eukaryota</taxon>
        <taxon>Metazoa</taxon>
        <taxon>Ecdysozoa</taxon>
        <taxon>Arthropoda</taxon>
        <taxon>Crustacea</taxon>
        <taxon>Multicrustacea</taxon>
        <taxon>Malacostraca</taxon>
        <taxon>Eumalacostraca</taxon>
        <taxon>Eucarida</taxon>
        <taxon>Decapoda</taxon>
        <taxon>Pleocyemata</taxon>
        <taxon>Brachyura</taxon>
        <taxon>Eubrachyura</taxon>
        <taxon>Portunoidea</taxon>
        <taxon>Portunidae</taxon>
        <taxon>Portuninae</taxon>
        <taxon>Portunus</taxon>
    </lineage>
</organism>
<feature type="region of interest" description="Disordered" evidence="1">
    <location>
        <begin position="1"/>
        <end position="38"/>
    </location>
</feature>
<evidence type="ECO:0000313" key="3">
    <source>
        <dbReference type="Proteomes" id="UP000324222"/>
    </source>
</evidence>
<sequence length="81" mass="8591">MAERLEVGGEAGREEGRERRGDWQQPSPSGRRVAGNISPVKFVDPTHRNSVAACQRAAAAASPVSSLAALDYNCCCCCSPK</sequence>
<proteinExistence type="predicted"/>
<reference evidence="2 3" key="1">
    <citation type="submission" date="2019-05" db="EMBL/GenBank/DDBJ databases">
        <title>Another draft genome of Portunus trituberculatus and its Hox gene families provides insights of decapod evolution.</title>
        <authorList>
            <person name="Jeong J.-H."/>
            <person name="Song I."/>
            <person name="Kim S."/>
            <person name="Choi T."/>
            <person name="Kim D."/>
            <person name="Ryu S."/>
            <person name="Kim W."/>
        </authorList>
    </citation>
    <scope>NUCLEOTIDE SEQUENCE [LARGE SCALE GENOMIC DNA]</scope>
    <source>
        <tissue evidence="2">Muscle</tissue>
    </source>
</reference>
<dbReference type="AlphaFoldDB" id="A0A5B7JIT9"/>
<feature type="compositionally biased region" description="Basic and acidic residues" evidence="1">
    <location>
        <begin position="1"/>
        <end position="22"/>
    </location>
</feature>
<dbReference type="Proteomes" id="UP000324222">
    <property type="component" value="Unassembled WGS sequence"/>
</dbReference>
<evidence type="ECO:0000313" key="2">
    <source>
        <dbReference type="EMBL" id="MPC96102.1"/>
    </source>
</evidence>